<keyword evidence="3 6" id="KW-0808">Transferase</keyword>
<dbReference type="PANTHER" id="PTHR43420:SF44">
    <property type="entry name" value="ACETYLTRANSFERASE YPEA"/>
    <property type="match status" value="1"/>
</dbReference>
<dbReference type="PANTHER" id="PTHR43420">
    <property type="entry name" value="ACETYLTRANSFERASE"/>
    <property type="match status" value="1"/>
</dbReference>
<keyword evidence="2" id="KW-0963">Cytoplasm</keyword>
<dbReference type="Pfam" id="PF00583">
    <property type="entry name" value="Acetyltransf_1"/>
    <property type="match status" value="1"/>
</dbReference>
<dbReference type="EMBL" id="JAMPKK010000027">
    <property type="protein sequence ID" value="MEP0865469.1"/>
    <property type="molecule type" value="Genomic_DNA"/>
</dbReference>
<sequence>MNFLELKPLTAEQLSAVVELDKLCFGELWTLDGYKRELESPNSDLLIMVRGQSSAIAQEFSSCEFSASNNPTFPPDNVETIVGLCCLWAILEEAHITILAVHPEYRGLGLGQAMLYALLKSAWERGLEWATLEVRTSNQAARSLYEKFGFEEVGRRRHYYKDTGEDALILWRGGLQKPEFKQTLSDWYFTASHRLAASAFTFSVF</sequence>
<proteinExistence type="inferred from homology"/>
<feature type="domain" description="N-acetyltransferase" evidence="5">
    <location>
        <begin position="4"/>
        <end position="173"/>
    </location>
</feature>
<dbReference type="NCBIfam" id="TIGR01575">
    <property type="entry name" value="rimI"/>
    <property type="match status" value="1"/>
</dbReference>
<evidence type="ECO:0000256" key="2">
    <source>
        <dbReference type="ARBA" id="ARBA00022490"/>
    </source>
</evidence>
<comment type="similarity">
    <text evidence="1">Belongs to the acetyltransferase family. RimI subfamily.</text>
</comment>
<dbReference type="InterPro" id="IPR016181">
    <property type="entry name" value="Acyl_CoA_acyltransferase"/>
</dbReference>
<dbReference type="SUPFAM" id="SSF55729">
    <property type="entry name" value="Acyl-CoA N-acyltransferases (Nat)"/>
    <property type="match status" value="1"/>
</dbReference>
<dbReference type="InterPro" id="IPR006464">
    <property type="entry name" value="AcTrfase_RimI/Ard1"/>
</dbReference>
<evidence type="ECO:0000313" key="6">
    <source>
        <dbReference type="EMBL" id="MEP0865469.1"/>
    </source>
</evidence>
<keyword evidence="6" id="KW-0687">Ribonucleoprotein</keyword>
<evidence type="ECO:0000259" key="5">
    <source>
        <dbReference type="PROSITE" id="PS51186"/>
    </source>
</evidence>
<reference evidence="6 7" key="1">
    <citation type="submission" date="2022-04" db="EMBL/GenBank/DDBJ databases">
        <title>Positive selection, recombination, and allopatry shape intraspecific diversity of widespread and dominant cyanobacteria.</title>
        <authorList>
            <person name="Wei J."/>
            <person name="Shu W."/>
            <person name="Hu C."/>
        </authorList>
    </citation>
    <scope>NUCLEOTIDE SEQUENCE [LARGE SCALE GENOMIC DNA]</scope>
    <source>
        <strain evidence="6 7">GB2-A5</strain>
    </source>
</reference>
<dbReference type="CDD" id="cd04301">
    <property type="entry name" value="NAT_SF"/>
    <property type="match status" value="1"/>
</dbReference>
<gene>
    <name evidence="6" type="primary">rimI</name>
    <name evidence="6" type="ORF">NDI37_13440</name>
</gene>
<dbReference type="GO" id="GO:0008999">
    <property type="term" value="F:protein-N-terminal-alanine acetyltransferase activity"/>
    <property type="evidence" value="ECO:0007669"/>
    <property type="project" value="UniProtKB-EC"/>
</dbReference>
<dbReference type="RefSeq" id="WP_190418695.1">
    <property type="nucleotide sequence ID" value="NZ_JAMPKK010000027.1"/>
</dbReference>
<organism evidence="6 7">
    <name type="scientific">Funiculus sociatus GB2-A5</name>
    <dbReference type="NCBI Taxonomy" id="2933946"/>
    <lineage>
        <taxon>Bacteria</taxon>
        <taxon>Bacillati</taxon>
        <taxon>Cyanobacteriota</taxon>
        <taxon>Cyanophyceae</taxon>
        <taxon>Coleofasciculales</taxon>
        <taxon>Coleofasciculaceae</taxon>
        <taxon>Funiculus</taxon>
    </lineage>
</organism>
<evidence type="ECO:0000256" key="4">
    <source>
        <dbReference type="ARBA" id="ARBA00023315"/>
    </source>
</evidence>
<dbReference type="InterPro" id="IPR050680">
    <property type="entry name" value="YpeA/RimI_acetyltransf"/>
</dbReference>
<keyword evidence="7" id="KW-1185">Reference proteome</keyword>
<dbReference type="PROSITE" id="PS51186">
    <property type="entry name" value="GNAT"/>
    <property type="match status" value="1"/>
</dbReference>
<accession>A0ABV0JPQ2</accession>
<evidence type="ECO:0000256" key="1">
    <source>
        <dbReference type="ARBA" id="ARBA00005395"/>
    </source>
</evidence>
<comment type="caution">
    <text evidence="6">The sequence shown here is derived from an EMBL/GenBank/DDBJ whole genome shotgun (WGS) entry which is preliminary data.</text>
</comment>
<dbReference type="GO" id="GO:0005840">
    <property type="term" value="C:ribosome"/>
    <property type="evidence" value="ECO:0007669"/>
    <property type="project" value="UniProtKB-KW"/>
</dbReference>
<keyword evidence="4 6" id="KW-0012">Acyltransferase</keyword>
<protein>
    <submittedName>
        <fullName evidence="6">Ribosomal protein S18-alanine N-acetyltransferase</fullName>
        <ecNumber evidence="6">2.3.1.266</ecNumber>
    </submittedName>
</protein>
<keyword evidence="6" id="KW-0689">Ribosomal protein</keyword>
<dbReference type="EC" id="2.3.1.266" evidence="6"/>
<dbReference type="Proteomes" id="UP001442494">
    <property type="component" value="Unassembled WGS sequence"/>
</dbReference>
<evidence type="ECO:0000313" key="7">
    <source>
        <dbReference type="Proteomes" id="UP001442494"/>
    </source>
</evidence>
<dbReference type="Gene3D" id="3.40.630.30">
    <property type="match status" value="1"/>
</dbReference>
<evidence type="ECO:0000256" key="3">
    <source>
        <dbReference type="ARBA" id="ARBA00022679"/>
    </source>
</evidence>
<dbReference type="InterPro" id="IPR000182">
    <property type="entry name" value="GNAT_dom"/>
</dbReference>
<name>A0ABV0JPQ2_9CYAN</name>